<comment type="similarity">
    <text evidence="2 7">Belongs to the glycosyl hydrolase 17 family.</text>
</comment>
<reference evidence="9 10" key="1">
    <citation type="journal article" date="2014" name="Agronomy (Basel)">
        <title>A Draft Genome Sequence for Ensete ventricosum, the Drought-Tolerant Tree Against Hunger.</title>
        <authorList>
            <person name="Harrison J."/>
            <person name="Moore K.A."/>
            <person name="Paszkiewicz K."/>
            <person name="Jones T."/>
            <person name="Grant M."/>
            <person name="Ambacheew D."/>
            <person name="Muzemil S."/>
            <person name="Studholme D.J."/>
        </authorList>
    </citation>
    <scope>NUCLEOTIDE SEQUENCE [LARGE SCALE GENOMIC DNA]</scope>
</reference>
<evidence type="ECO:0000256" key="2">
    <source>
        <dbReference type="ARBA" id="ARBA00008773"/>
    </source>
</evidence>
<protein>
    <recommendedName>
        <fullName evidence="3">glucan endo-1,3-beta-D-glucosidase</fullName>
        <ecNumber evidence="3">3.2.1.39</ecNumber>
    </recommendedName>
</protein>
<keyword evidence="4" id="KW-0732">Signal</keyword>
<sequence>MFQTPQWELPTASRGLAENVKRSISFICHSLSSVLPGGKKNVQLSISPSPPNSDLLYCSSNVTLLFLSPVAHRSLTHACPPTYFICPCYARRFHATDKAMALHISKPALFVTLLVALVAPSAATSASLVGVNYGRVADNLPPPESVPRLLASIGVGRVRLYDAEPAVLHAFANTGVELVVGLPDRCLPAVAADQAEALGWAGAHVLAFLPAAKIVAVTVGNEVLTGVNASSLARCLVPAMENLHAALAALGLDRDVAVTSAHSLAILATPSFPPSGATFRPDLLPYVRDILNFHARTGSPLFVNAYPYFAYAEDPSRVALDYALLDPGAAGFTDPATGLRYKNLLFAQVDAVYHAIASASKGGGVEVRVSETGWPSAGDANETGATSENAERYNGNLMRLVSQQKGTPLVPGTPLRAYVFALFNENQKAGPSSERNFGLFKPDGTPTYQLSGVPVHQDGNSTAASSAGQGTTAGPSGESGSFSTSAASPVSSPDPPFLSTLTNYIESELHLTRLATELAAAGGGGDHTCNCALEITLRARHHH</sequence>
<dbReference type="InterPro" id="IPR017853">
    <property type="entry name" value="GH"/>
</dbReference>
<evidence type="ECO:0000256" key="4">
    <source>
        <dbReference type="ARBA" id="ARBA00022729"/>
    </source>
</evidence>
<dbReference type="Pfam" id="PF00332">
    <property type="entry name" value="Glyco_hydro_17"/>
    <property type="match status" value="1"/>
</dbReference>
<evidence type="ECO:0000256" key="7">
    <source>
        <dbReference type="RuleBase" id="RU004335"/>
    </source>
</evidence>
<accession>A0A427APD9</accession>
<dbReference type="GO" id="GO:0042973">
    <property type="term" value="F:glucan endo-1,3-beta-D-glucosidase activity"/>
    <property type="evidence" value="ECO:0007669"/>
    <property type="project" value="UniProtKB-EC"/>
</dbReference>
<dbReference type="AlphaFoldDB" id="A0A427APD9"/>
<evidence type="ECO:0000256" key="3">
    <source>
        <dbReference type="ARBA" id="ARBA00012780"/>
    </source>
</evidence>
<dbReference type="EC" id="3.2.1.39" evidence="3"/>
<keyword evidence="5" id="KW-0378">Hydrolase</keyword>
<evidence type="ECO:0000313" key="10">
    <source>
        <dbReference type="Proteomes" id="UP000287651"/>
    </source>
</evidence>
<comment type="catalytic activity">
    <reaction evidence="1">
        <text>Hydrolysis of (1-&gt;3)-beta-D-glucosidic linkages in (1-&gt;3)-beta-D-glucans.</text>
        <dbReference type="EC" id="3.2.1.39"/>
    </reaction>
</comment>
<proteinExistence type="inferred from homology"/>
<comment type="caution">
    <text evidence="9">The sequence shown here is derived from an EMBL/GenBank/DDBJ whole genome shotgun (WGS) entry which is preliminary data.</text>
</comment>
<gene>
    <name evidence="9" type="ORF">B296_00008588</name>
</gene>
<dbReference type="EMBL" id="AMZH03001766">
    <property type="protein sequence ID" value="RRT78091.1"/>
    <property type="molecule type" value="Genomic_DNA"/>
</dbReference>
<dbReference type="InterPro" id="IPR000490">
    <property type="entry name" value="Glyco_hydro_17"/>
</dbReference>
<keyword evidence="6" id="KW-0326">Glycosidase</keyword>
<feature type="region of interest" description="Disordered" evidence="8">
    <location>
        <begin position="448"/>
        <end position="494"/>
    </location>
</feature>
<evidence type="ECO:0000256" key="8">
    <source>
        <dbReference type="SAM" id="MobiDB-lite"/>
    </source>
</evidence>
<dbReference type="Gene3D" id="3.20.20.80">
    <property type="entry name" value="Glycosidases"/>
    <property type="match status" value="1"/>
</dbReference>
<feature type="compositionally biased region" description="Low complexity" evidence="8">
    <location>
        <begin position="461"/>
        <end position="491"/>
    </location>
</feature>
<evidence type="ECO:0000313" key="9">
    <source>
        <dbReference type="EMBL" id="RRT78091.1"/>
    </source>
</evidence>
<dbReference type="FunFam" id="3.20.20.80:FF:000005">
    <property type="entry name" value="Glucan endo-1,3-beta-glucosidase 14"/>
    <property type="match status" value="1"/>
</dbReference>
<dbReference type="GO" id="GO:0005975">
    <property type="term" value="P:carbohydrate metabolic process"/>
    <property type="evidence" value="ECO:0007669"/>
    <property type="project" value="InterPro"/>
</dbReference>
<dbReference type="InterPro" id="IPR044965">
    <property type="entry name" value="Glyco_hydro_17_plant"/>
</dbReference>
<name>A0A427APD9_ENSVE</name>
<evidence type="ECO:0000256" key="1">
    <source>
        <dbReference type="ARBA" id="ARBA00000382"/>
    </source>
</evidence>
<dbReference type="Proteomes" id="UP000287651">
    <property type="component" value="Unassembled WGS sequence"/>
</dbReference>
<organism evidence="9 10">
    <name type="scientific">Ensete ventricosum</name>
    <name type="common">Abyssinian banana</name>
    <name type="synonym">Musa ensete</name>
    <dbReference type="NCBI Taxonomy" id="4639"/>
    <lineage>
        <taxon>Eukaryota</taxon>
        <taxon>Viridiplantae</taxon>
        <taxon>Streptophyta</taxon>
        <taxon>Embryophyta</taxon>
        <taxon>Tracheophyta</taxon>
        <taxon>Spermatophyta</taxon>
        <taxon>Magnoliopsida</taxon>
        <taxon>Liliopsida</taxon>
        <taxon>Zingiberales</taxon>
        <taxon>Musaceae</taxon>
        <taxon>Ensete</taxon>
    </lineage>
</organism>
<evidence type="ECO:0000256" key="6">
    <source>
        <dbReference type="ARBA" id="ARBA00023295"/>
    </source>
</evidence>
<dbReference type="SUPFAM" id="SSF51445">
    <property type="entry name" value="(Trans)glycosidases"/>
    <property type="match status" value="1"/>
</dbReference>
<dbReference type="PANTHER" id="PTHR32227">
    <property type="entry name" value="GLUCAN ENDO-1,3-BETA-GLUCOSIDASE BG1-RELATED-RELATED"/>
    <property type="match status" value="1"/>
</dbReference>
<evidence type="ECO:0000256" key="5">
    <source>
        <dbReference type="ARBA" id="ARBA00022801"/>
    </source>
</evidence>